<dbReference type="InterPro" id="IPR005467">
    <property type="entry name" value="His_kinase_dom"/>
</dbReference>
<dbReference type="CDD" id="cd00082">
    <property type="entry name" value="HisKA"/>
    <property type="match status" value="1"/>
</dbReference>
<dbReference type="InterPro" id="IPR004358">
    <property type="entry name" value="Sig_transdc_His_kin-like_C"/>
</dbReference>
<feature type="coiled-coil region" evidence="9">
    <location>
        <begin position="219"/>
        <end position="265"/>
    </location>
</feature>
<keyword evidence="10" id="KW-0472">Membrane</keyword>
<dbReference type="PANTHER" id="PTHR43065">
    <property type="entry name" value="SENSOR HISTIDINE KINASE"/>
    <property type="match status" value="1"/>
</dbReference>
<dbReference type="InterPro" id="IPR003661">
    <property type="entry name" value="HisK_dim/P_dom"/>
</dbReference>
<evidence type="ECO:0000259" key="11">
    <source>
        <dbReference type="PROSITE" id="PS50109"/>
    </source>
</evidence>
<keyword evidence="7" id="KW-0067">ATP-binding</keyword>
<reference evidence="12" key="1">
    <citation type="submission" date="2020-01" db="EMBL/GenBank/DDBJ databases">
        <authorList>
            <person name="Meier V. D."/>
            <person name="Meier V D."/>
        </authorList>
    </citation>
    <scope>NUCLEOTIDE SEQUENCE</scope>
    <source>
        <strain evidence="12">HLG_WM_MAG_01</strain>
    </source>
</reference>
<dbReference type="GO" id="GO:0000155">
    <property type="term" value="F:phosphorelay sensor kinase activity"/>
    <property type="evidence" value="ECO:0007669"/>
    <property type="project" value="InterPro"/>
</dbReference>
<accession>A0A6S6T2A7</accession>
<sequence length="489" mass="56059">MIGMTIKDSYRSQEQLVNEVLKNKAIAIFDLVVDIRHWNAQFNGVYAKSETMTPNPYLDPNYIKSDKNETLIWINPAFMTRQISDIASKRDGFSLKITSNTLINHNNAPDNSEKKLLDYFESNPDVPYLWERNGDEFKFMGALKVEPECMSCHKKQGYKIGDVRGGISVSFNTANELQQLKEINKDKEYGILFLIIAAIGTIITFFTYYSIKRSDDNQISNLNHTLEMKVNELDELNQTLHNKVKQEVKKQREKENLLIQQSKQAALGEMIGNIAHQWRQPISAVSAVMMNIKWTAIAHGAQKDFLDERINEANEQLNFMSQTIDDFRNFFKPDKEKENFNLVEEVQRAYSLLEAILQYNNIILHVNADEEFIAYGYPNEFSQVIFNIVSNAKDVLIQREVSSPEITIDISQDVEHVICEICDNAGGINETYLEKIFEPYFTTKDVNGTGIGLYISKEIIHKHMKGTLHVENTSIGAKFTISIPKNKVV</sequence>
<keyword evidence="10" id="KW-1133">Transmembrane helix</keyword>
<evidence type="ECO:0000256" key="4">
    <source>
        <dbReference type="ARBA" id="ARBA00022679"/>
    </source>
</evidence>
<dbReference type="PROSITE" id="PS50109">
    <property type="entry name" value="HIS_KIN"/>
    <property type="match status" value="1"/>
</dbReference>
<evidence type="ECO:0000313" key="12">
    <source>
        <dbReference type="EMBL" id="CAA6809273.1"/>
    </source>
</evidence>
<dbReference type="AlphaFoldDB" id="A0A6S6T2A7"/>
<dbReference type="InterPro" id="IPR003594">
    <property type="entry name" value="HATPase_dom"/>
</dbReference>
<keyword evidence="6" id="KW-0418">Kinase</keyword>
<evidence type="ECO:0000256" key="8">
    <source>
        <dbReference type="ARBA" id="ARBA00023012"/>
    </source>
</evidence>
<dbReference type="SUPFAM" id="SSF55874">
    <property type="entry name" value="ATPase domain of HSP90 chaperone/DNA topoisomerase II/histidine kinase"/>
    <property type="match status" value="1"/>
</dbReference>
<evidence type="ECO:0000256" key="10">
    <source>
        <dbReference type="SAM" id="Phobius"/>
    </source>
</evidence>
<feature type="domain" description="Histidine kinase" evidence="11">
    <location>
        <begin position="273"/>
        <end position="487"/>
    </location>
</feature>
<evidence type="ECO:0000256" key="5">
    <source>
        <dbReference type="ARBA" id="ARBA00022741"/>
    </source>
</evidence>
<evidence type="ECO:0000256" key="6">
    <source>
        <dbReference type="ARBA" id="ARBA00022777"/>
    </source>
</evidence>
<dbReference type="Gene3D" id="3.30.565.10">
    <property type="entry name" value="Histidine kinase-like ATPase, C-terminal domain"/>
    <property type="match status" value="1"/>
</dbReference>
<evidence type="ECO:0000256" key="2">
    <source>
        <dbReference type="ARBA" id="ARBA00012438"/>
    </source>
</evidence>
<organism evidence="12">
    <name type="scientific">uncultured Sulfurovum sp</name>
    <dbReference type="NCBI Taxonomy" id="269237"/>
    <lineage>
        <taxon>Bacteria</taxon>
        <taxon>Pseudomonadati</taxon>
        <taxon>Campylobacterota</taxon>
        <taxon>Epsilonproteobacteria</taxon>
        <taxon>Campylobacterales</taxon>
        <taxon>Sulfurovaceae</taxon>
        <taxon>Sulfurovum</taxon>
        <taxon>environmental samples</taxon>
    </lineage>
</organism>
<keyword evidence="4" id="KW-0808">Transferase</keyword>
<keyword evidence="10" id="KW-0812">Transmembrane</keyword>
<dbReference type="InterPro" id="IPR036890">
    <property type="entry name" value="HATPase_C_sf"/>
</dbReference>
<dbReference type="GO" id="GO:0005524">
    <property type="term" value="F:ATP binding"/>
    <property type="evidence" value="ECO:0007669"/>
    <property type="project" value="UniProtKB-KW"/>
</dbReference>
<evidence type="ECO:0000256" key="1">
    <source>
        <dbReference type="ARBA" id="ARBA00000085"/>
    </source>
</evidence>
<name>A0A6S6T2A7_9BACT</name>
<keyword evidence="9" id="KW-0175">Coiled coil</keyword>
<evidence type="ECO:0000256" key="7">
    <source>
        <dbReference type="ARBA" id="ARBA00022840"/>
    </source>
</evidence>
<dbReference type="EC" id="2.7.13.3" evidence="2"/>
<proteinExistence type="predicted"/>
<gene>
    <name evidence="12" type="ORF">HELGO_WM3580</name>
</gene>
<dbReference type="PRINTS" id="PR00344">
    <property type="entry name" value="BCTRLSENSOR"/>
</dbReference>
<dbReference type="PANTHER" id="PTHR43065:SF10">
    <property type="entry name" value="PEROXIDE STRESS-ACTIVATED HISTIDINE KINASE MAK3"/>
    <property type="match status" value="1"/>
</dbReference>
<dbReference type="EMBL" id="CACVAS010000057">
    <property type="protein sequence ID" value="CAA6809273.1"/>
    <property type="molecule type" value="Genomic_DNA"/>
</dbReference>
<evidence type="ECO:0000256" key="9">
    <source>
        <dbReference type="SAM" id="Coils"/>
    </source>
</evidence>
<dbReference type="Gene3D" id="3.30.450.290">
    <property type="match status" value="1"/>
</dbReference>
<dbReference type="SMART" id="SM00387">
    <property type="entry name" value="HATPase_c"/>
    <property type="match status" value="1"/>
</dbReference>
<evidence type="ECO:0000256" key="3">
    <source>
        <dbReference type="ARBA" id="ARBA00022553"/>
    </source>
</evidence>
<dbReference type="Pfam" id="PF02518">
    <property type="entry name" value="HATPase_c"/>
    <property type="match status" value="1"/>
</dbReference>
<dbReference type="InterPro" id="IPR021796">
    <property type="entry name" value="Tll0287-like_dom"/>
</dbReference>
<dbReference type="Gene3D" id="1.10.287.130">
    <property type="match status" value="1"/>
</dbReference>
<comment type="catalytic activity">
    <reaction evidence="1">
        <text>ATP + protein L-histidine = ADP + protein N-phospho-L-histidine.</text>
        <dbReference type="EC" id="2.7.13.3"/>
    </reaction>
</comment>
<keyword evidence="5" id="KW-0547">Nucleotide-binding</keyword>
<dbReference type="InterPro" id="IPR036097">
    <property type="entry name" value="HisK_dim/P_sf"/>
</dbReference>
<keyword evidence="8" id="KW-0902">Two-component regulatory system</keyword>
<dbReference type="Pfam" id="PF11845">
    <property type="entry name" value="Tll0287-like"/>
    <property type="match status" value="1"/>
</dbReference>
<keyword evidence="3" id="KW-0597">Phosphoprotein</keyword>
<dbReference type="SUPFAM" id="SSF47384">
    <property type="entry name" value="Homodimeric domain of signal transducing histidine kinase"/>
    <property type="match status" value="1"/>
</dbReference>
<feature type="transmembrane region" description="Helical" evidence="10">
    <location>
        <begin position="189"/>
        <end position="211"/>
    </location>
</feature>
<protein>
    <recommendedName>
        <fullName evidence="2">histidine kinase</fullName>
        <ecNumber evidence="2">2.7.13.3</ecNumber>
    </recommendedName>
</protein>